<dbReference type="Proteomes" id="UP000612282">
    <property type="component" value="Unassembled WGS sequence"/>
</dbReference>
<protein>
    <submittedName>
        <fullName evidence="4">N-acetyltransferase</fullName>
    </submittedName>
</protein>
<keyword evidence="2" id="KW-0012">Acyltransferase</keyword>
<dbReference type="RefSeq" id="WP_203795511.1">
    <property type="nucleotide sequence ID" value="NZ_BAAAQE010000035.1"/>
</dbReference>
<proteinExistence type="predicted"/>
<evidence type="ECO:0000313" key="4">
    <source>
        <dbReference type="EMBL" id="GID54411.1"/>
    </source>
</evidence>
<reference evidence="4 5" key="1">
    <citation type="submission" date="2021-01" db="EMBL/GenBank/DDBJ databases">
        <title>Whole genome shotgun sequence of Actinoplanes couchii NBRC 106145.</title>
        <authorList>
            <person name="Komaki H."/>
            <person name="Tamura T."/>
        </authorList>
    </citation>
    <scope>NUCLEOTIDE SEQUENCE [LARGE SCALE GENOMIC DNA]</scope>
    <source>
        <strain evidence="4 5">NBRC 106145</strain>
    </source>
</reference>
<dbReference type="PROSITE" id="PS51186">
    <property type="entry name" value="GNAT"/>
    <property type="match status" value="1"/>
</dbReference>
<dbReference type="InterPro" id="IPR016181">
    <property type="entry name" value="Acyl_CoA_acyltransferase"/>
</dbReference>
<name>A0ABQ3X7C4_9ACTN</name>
<organism evidence="4 5">
    <name type="scientific">Actinoplanes couchii</name>
    <dbReference type="NCBI Taxonomy" id="403638"/>
    <lineage>
        <taxon>Bacteria</taxon>
        <taxon>Bacillati</taxon>
        <taxon>Actinomycetota</taxon>
        <taxon>Actinomycetes</taxon>
        <taxon>Micromonosporales</taxon>
        <taxon>Micromonosporaceae</taxon>
        <taxon>Actinoplanes</taxon>
    </lineage>
</organism>
<dbReference type="InterPro" id="IPR000182">
    <property type="entry name" value="GNAT_dom"/>
</dbReference>
<evidence type="ECO:0000259" key="3">
    <source>
        <dbReference type="PROSITE" id="PS51186"/>
    </source>
</evidence>
<evidence type="ECO:0000256" key="1">
    <source>
        <dbReference type="ARBA" id="ARBA00022679"/>
    </source>
</evidence>
<gene>
    <name evidence="4" type="ORF">Aco03nite_028150</name>
</gene>
<keyword evidence="5" id="KW-1185">Reference proteome</keyword>
<dbReference type="EMBL" id="BOMG01000040">
    <property type="protein sequence ID" value="GID54411.1"/>
    <property type="molecule type" value="Genomic_DNA"/>
</dbReference>
<evidence type="ECO:0000256" key="2">
    <source>
        <dbReference type="ARBA" id="ARBA00023315"/>
    </source>
</evidence>
<dbReference type="Pfam" id="PF00583">
    <property type="entry name" value="Acetyltransf_1"/>
    <property type="match status" value="1"/>
</dbReference>
<accession>A0ABQ3X7C4</accession>
<feature type="domain" description="N-acetyltransferase" evidence="3">
    <location>
        <begin position="1"/>
        <end position="193"/>
    </location>
</feature>
<keyword evidence="1" id="KW-0808">Transferase</keyword>
<sequence length="193" mass="20599">MPVRPALPADAAELAEIHVRTWQAAYAGLIPQDYLNSLEPAQREPGWRRWLSELRPPHAILVWAPSDPAGTASPAGSGLAGFITVAASRDPEPAARGIGEVYAIYVRDAHWGSGAGRELMAAGLRSLAASGFTEATLWVLASNVRARRFYEAAGWVPDGAAKVDSSRGFPLEEIRYRRSGFAAHGAVDADLLG</sequence>
<comment type="caution">
    <text evidence="4">The sequence shown here is derived from an EMBL/GenBank/DDBJ whole genome shotgun (WGS) entry which is preliminary data.</text>
</comment>
<dbReference type="InterPro" id="IPR050680">
    <property type="entry name" value="YpeA/RimI_acetyltransf"/>
</dbReference>
<dbReference type="PANTHER" id="PTHR43420">
    <property type="entry name" value="ACETYLTRANSFERASE"/>
    <property type="match status" value="1"/>
</dbReference>
<dbReference type="SUPFAM" id="SSF55729">
    <property type="entry name" value="Acyl-CoA N-acyltransferases (Nat)"/>
    <property type="match status" value="1"/>
</dbReference>
<dbReference type="Gene3D" id="3.40.630.30">
    <property type="match status" value="1"/>
</dbReference>
<evidence type="ECO:0000313" key="5">
    <source>
        <dbReference type="Proteomes" id="UP000612282"/>
    </source>
</evidence>
<dbReference type="CDD" id="cd04301">
    <property type="entry name" value="NAT_SF"/>
    <property type="match status" value="1"/>
</dbReference>
<dbReference type="PANTHER" id="PTHR43420:SF12">
    <property type="entry name" value="N-ACETYLTRANSFERASE DOMAIN-CONTAINING PROTEIN"/>
    <property type="match status" value="1"/>
</dbReference>